<protein>
    <submittedName>
        <fullName evidence="1">Uncharacterized protein</fullName>
    </submittedName>
</protein>
<reference evidence="2" key="1">
    <citation type="journal article" date="2015" name="BMC Genomics">
        <title>Draft genome of a commonly misdiagnosed multidrug resistant pathogen Candida auris.</title>
        <authorList>
            <person name="Chatterjee S."/>
            <person name="Alampalli S.V."/>
            <person name="Nageshan R.K."/>
            <person name="Chettiar S.T."/>
            <person name="Joshi S."/>
            <person name="Tatu U.S."/>
        </authorList>
    </citation>
    <scope>NUCLEOTIDE SEQUENCE [LARGE SCALE GENOMIC DNA]</scope>
    <source>
        <strain evidence="2">6684</strain>
    </source>
</reference>
<name>A0A0L0P606_CANAR</name>
<accession>A0A0L0P606</accession>
<dbReference type="VEuPathDB" id="FungiDB:QG37_00990"/>
<evidence type="ECO:0000313" key="1">
    <source>
        <dbReference type="EMBL" id="KNE01655.1"/>
    </source>
</evidence>
<gene>
    <name evidence="1" type="ORF">QG37_00990</name>
</gene>
<dbReference type="AlphaFoldDB" id="A0A0L0P606"/>
<dbReference type="EMBL" id="LGST01000008">
    <property type="protein sequence ID" value="KNE01655.1"/>
    <property type="molecule type" value="Genomic_DNA"/>
</dbReference>
<sequence>MCYFCGVSGCNNRGRGKRLGKKEEKSKNRGEAFPDEIIGFLDITTLLSKAIFNTIF</sequence>
<proteinExistence type="predicted"/>
<evidence type="ECO:0000313" key="2">
    <source>
        <dbReference type="Proteomes" id="UP000037122"/>
    </source>
</evidence>
<dbReference type="Proteomes" id="UP000037122">
    <property type="component" value="Unassembled WGS sequence"/>
</dbReference>
<organism evidence="1 2">
    <name type="scientific">Candidozyma auris</name>
    <name type="common">Yeast</name>
    <name type="synonym">Candida auris</name>
    <dbReference type="NCBI Taxonomy" id="498019"/>
    <lineage>
        <taxon>Eukaryota</taxon>
        <taxon>Fungi</taxon>
        <taxon>Dikarya</taxon>
        <taxon>Ascomycota</taxon>
        <taxon>Saccharomycotina</taxon>
        <taxon>Pichiomycetes</taxon>
        <taxon>Metschnikowiaceae</taxon>
        <taxon>Candidozyma</taxon>
    </lineage>
</organism>
<comment type="caution">
    <text evidence="1">The sequence shown here is derived from an EMBL/GenBank/DDBJ whole genome shotgun (WGS) entry which is preliminary data.</text>
</comment>